<name>A0ABU6A105_9FLAO</name>
<comment type="caution">
    <text evidence="1">The sequence shown here is derived from an EMBL/GenBank/DDBJ whole genome shotgun (WGS) entry which is preliminary data.</text>
</comment>
<reference evidence="1 2" key="1">
    <citation type="journal article" date="2013" name="Int. J. Syst. Evol. Microbiol.">
        <title>Aquimarina gracilis sp. nov., isolated from the gut microflora of a mussel, Mytilus coruscus, and emended description of Aquimarina spongiae.</title>
        <authorList>
            <person name="Park S.C."/>
            <person name="Choe H.N."/>
            <person name="Baik K.S."/>
            <person name="Seong C.N."/>
        </authorList>
    </citation>
    <scope>NUCLEOTIDE SEQUENCE [LARGE SCALE GENOMIC DNA]</scope>
    <source>
        <strain evidence="1 2">PSC32</strain>
    </source>
</reference>
<sequence>MLFIFPIIAFIFIYLNINQIPSCKEAYKLQKDVMYSGTVQNKYIDTNNHMLRTIELTNNGGMHKLVLSYDKSNLFDYVSKKDSIVKSKGGYGVLVYRNGSITEIKLDYKCRD</sequence>
<evidence type="ECO:0000313" key="2">
    <source>
        <dbReference type="Proteomes" id="UP001327027"/>
    </source>
</evidence>
<keyword evidence="2" id="KW-1185">Reference proteome</keyword>
<proteinExistence type="predicted"/>
<dbReference type="Proteomes" id="UP001327027">
    <property type="component" value="Unassembled WGS sequence"/>
</dbReference>
<accession>A0ABU6A105</accession>
<evidence type="ECO:0000313" key="1">
    <source>
        <dbReference type="EMBL" id="MEB3347730.1"/>
    </source>
</evidence>
<gene>
    <name evidence="1" type="ORF">U6A24_19795</name>
</gene>
<dbReference type="RefSeq" id="WP_324181754.1">
    <property type="nucleotide sequence ID" value="NZ_BAABAW010000011.1"/>
</dbReference>
<dbReference type="EMBL" id="JAYKLX010000010">
    <property type="protein sequence ID" value="MEB3347730.1"/>
    <property type="molecule type" value="Genomic_DNA"/>
</dbReference>
<organism evidence="1 2">
    <name type="scientific">Aquimarina gracilis</name>
    <dbReference type="NCBI Taxonomy" id="874422"/>
    <lineage>
        <taxon>Bacteria</taxon>
        <taxon>Pseudomonadati</taxon>
        <taxon>Bacteroidota</taxon>
        <taxon>Flavobacteriia</taxon>
        <taxon>Flavobacteriales</taxon>
        <taxon>Flavobacteriaceae</taxon>
        <taxon>Aquimarina</taxon>
    </lineage>
</organism>
<protein>
    <submittedName>
        <fullName evidence="1">Uncharacterized protein</fullName>
    </submittedName>
</protein>